<dbReference type="Gene3D" id="2.10.230.10">
    <property type="entry name" value="Heat shock protein DnaJ, cysteine-rich domain"/>
    <property type="match status" value="1"/>
</dbReference>
<dbReference type="PANTHER" id="PTHR43096">
    <property type="entry name" value="DNAJ HOMOLOG 1, MITOCHONDRIAL-RELATED"/>
    <property type="match status" value="1"/>
</dbReference>
<dbReference type="InterPro" id="IPR002939">
    <property type="entry name" value="DnaJ_C"/>
</dbReference>
<feature type="domain" description="J" evidence="5">
    <location>
        <begin position="82"/>
        <end position="147"/>
    </location>
</feature>
<dbReference type="GO" id="GO:0005737">
    <property type="term" value="C:cytoplasm"/>
    <property type="evidence" value="ECO:0007669"/>
    <property type="project" value="TreeGrafter"/>
</dbReference>
<evidence type="ECO:0000256" key="3">
    <source>
        <dbReference type="ARBA" id="ARBA00022771"/>
    </source>
</evidence>
<dbReference type="Gene3D" id="2.60.260.20">
    <property type="entry name" value="Urease metallochaperone UreE, N-terminal domain"/>
    <property type="match status" value="2"/>
</dbReference>
<dbReference type="GO" id="GO:0031072">
    <property type="term" value="F:heat shock protein binding"/>
    <property type="evidence" value="ECO:0007669"/>
    <property type="project" value="InterPro"/>
</dbReference>
<dbReference type="Gramene" id="MELO3C011058.2.1">
    <property type="protein sequence ID" value="MELO3C011058.2.1"/>
    <property type="gene ID" value="MELO3C011058.2"/>
</dbReference>
<evidence type="ECO:0000256" key="2">
    <source>
        <dbReference type="ARBA" id="ARBA00022737"/>
    </source>
</evidence>
<protein>
    <recommendedName>
        <fullName evidence="5">J domain-containing protein</fullName>
    </recommendedName>
</protein>
<dbReference type="InterPro" id="IPR036869">
    <property type="entry name" value="J_dom_sf"/>
</dbReference>
<evidence type="ECO:0000256" key="1">
    <source>
        <dbReference type="ARBA" id="ARBA00022723"/>
    </source>
</evidence>
<dbReference type="SUPFAM" id="SSF49493">
    <property type="entry name" value="HSP40/DnaJ peptide-binding domain"/>
    <property type="match status" value="2"/>
</dbReference>
<dbReference type="AlphaFoldDB" id="A0A9I9D0H6"/>
<keyword evidence="3" id="KW-0863">Zinc-finger</keyword>
<keyword evidence="1" id="KW-0479">Metal-binding</keyword>
<dbReference type="PANTHER" id="PTHR43096:SF36">
    <property type="entry name" value="CHAPERONE PROTEIN DNAJ 1, MITOCHONDRIAL"/>
    <property type="match status" value="1"/>
</dbReference>
<dbReference type="PROSITE" id="PS00636">
    <property type="entry name" value="DNAJ_1"/>
    <property type="match status" value="1"/>
</dbReference>
<dbReference type="GO" id="GO:0051082">
    <property type="term" value="F:unfolded protein binding"/>
    <property type="evidence" value="ECO:0007669"/>
    <property type="project" value="InterPro"/>
</dbReference>
<accession>A0A9I9D0H6</accession>
<proteinExistence type="predicted"/>
<dbReference type="CDD" id="cd06257">
    <property type="entry name" value="DnaJ"/>
    <property type="match status" value="1"/>
</dbReference>
<evidence type="ECO:0000313" key="6">
    <source>
        <dbReference type="EnsemblPlants" id="MELO3C011058.2.1"/>
    </source>
</evidence>
<keyword evidence="2" id="KW-0677">Repeat</keyword>
<dbReference type="CDD" id="cd10719">
    <property type="entry name" value="DnaJ_zf"/>
    <property type="match status" value="1"/>
</dbReference>
<dbReference type="GO" id="GO:0042026">
    <property type="term" value="P:protein refolding"/>
    <property type="evidence" value="ECO:0007669"/>
    <property type="project" value="TreeGrafter"/>
</dbReference>
<dbReference type="PRINTS" id="PR00625">
    <property type="entry name" value="JDOMAIN"/>
</dbReference>
<dbReference type="InterPro" id="IPR036410">
    <property type="entry name" value="HSP_DnaJ_Cys-rich_dom_sf"/>
</dbReference>
<dbReference type="SUPFAM" id="SSF57938">
    <property type="entry name" value="DnaJ/Hsp40 cysteine-rich domain"/>
    <property type="match status" value="1"/>
</dbReference>
<dbReference type="InterPro" id="IPR008971">
    <property type="entry name" value="HSP40/DnaJ_pept-bd"/>
</dbReference>
<dbReference type="Pfam" id="PF01556">
    <property type="entry name" value="DnaJ_C"/>
    <property type="match status" value="1"/>
</dbReference>
<dbReference type="GO" id="GO:0008270">
    <property type="term" value="F:zinc ion binding"/>
    <property type="evidence" value="ECO:0007669"/>
    <property type="project" value="UniProtKB-KW"/>
</dbReference>
<dbReference type="InterPro" id="IPR001623">
    <property type="entry name" value="DnaJ_domain"/>
</dbReference>
<dbReference type="SMART" id="SM00271">
    <property type="entry name" value="DnaJ"/>
    <property type="match status" value="1"/>
</dbReference>
<evidence type="ECO:0000256" key="4">
    <source>
        <dbReference type="ARBA" id="ARBA00022833"/>
    </source>
</evidence>
<dbReference type="InterPro" id="IPR001305">
    <property type="entry name" value="HSP_DnaJ_Cys-rich_dom"/>
</dbReference>
<organism evidence="6">
    <name type="scientific">Cucumis melo</name>
    <name type="common">Muskmelon</name>
    <dbReference type="NCBI Taxonomy" id="3656"/>
    <lineage>
        <taxon>Eukaryota</taxon>
        <taxon>Viridiplantae</taxon>
        <taxon>Streptophyta</taxon>
        <taxon>Embryophyta</taxon>
        <taxon>Tracheophyta</taxon>
        <taxon>Spermatophyta</taxon>
        <taxon>Magnoliopsida</taxon>
        <taxon>eudicotyledons</taxon>
        <taxon>Gunneridae</taxon>
        <taxon>Pentapetalae</taxon>
        <taxon>rosids</taxon>
        <taxon>fabids</taxon>
        <taxon>Cucurbitales</taxon>
        <taxon>Cucurbitaceae</taxon>
        <taxon>Benincaseae</taxon>
        <taxon>Cucumis</taxon>
    </lineage>
</organism>
<dbReference type="Pfam" id="PF00226">
    <property type="entry name" value="DnaJ"/>
    <property type="match status" value="1"/>
</dbReference>
<reference evidence="6" key="1">
    <citation type="submission" date="2023-03" db="UniProtKB">
        <authorList>
            <consortium name="EnsemblPlants"/>
        </authorList>
    </citation>
    <scope>IDENTIFICATION</scope>
</reference>
<sequence>MKRLGWLGLCRRQLLSSEGVGPSIDLRLSHGKVSSLRQFFTYARASQAFPSAVGNGPDFSTAFPASRRFIHRTGSCRSIERDYYEILGVQHNASREEIKKAYHALAKKYHPDANKNNPSAKKKFQEIREAYETLQDSEKRSQYDQRRSGEFENVGFGAGDADGFSYTYRTHFSDSFQKIFSEIFEHETSRRPSDIQVDLLLSFAEAAKGCTKDLSFDALMAVAIQYMQRKEAALPAEVTIPPFTSTCTTCRGSGQIIEESCGQCRGTGVVEGVMKVTVTIPAGWSSPLDFVYHGLILEILFVYQKLVAEDRVFKREGVDIYVDSNISFTQAILGGKVEVPTLSGRMQIESTLHLPSELDKDSAKVIWRCRVRSFLCTLWLEITHLASLR</sequence>
<dbReference type="Gene3D" id="1.10.287.110">
    <property type="entry name" value="DnaJ domain"/>
    <property type="match status" value="1"/>
</dbReference>
<dbReference type="InterPro" id="IPR018253">
    <property type="entry name" value="DnaJ_domain_CS"/>
</dbReference>
<name>A0A9I9D0H6_CUCME</name>
<keyword evidence="4" id="KW-0862">Zinc</keyword>
<dbReference type="EnsemblPlants" id="MELO3C011058.2.1">
    <property type="protein sequence ID" value="MELO3C011058.2.1"/>
    <property type="gene ID" value="MELO3C011058.2"/>
</dbReference>
<dbReference type="SUPFAM" id="SSF46565">
    <property type="entry name" value="Chaperone J-domain"/>
    <property type="match status" value="1"/>
</dbReference>
<dbReference type="PROSITE" id="PS50076">
    <property type="entry name" value="DNAJ_2"/>
    <property type="match status" value="1"/>
</dbReference>
<evidence type="ECO:0000259" key="5">
    <source>
        <dbReference type="PROSITE" id="PS50076"/>
    </source>
</evidence>